<dbReference type="Gene3D" id="3.40.50.980">
    <property type="match status" value="1"/>
</dbReference>
<keyword evidence="4" id="KW-0576">Peroxisome</keyword>
<dbReference type="PROSITE" id="PS00455">
    <property type="entry name" value="AMP_BINDING"/>
    <property type="match status" value="1"/>
</dbReference>
<evidence type="ECO:0000256" key="1">
    <source>
        <dbReference type="ARBA" id="ARBA00004275"/>
    </source>
</evidence>
<organism evidence="8">
    <name type="scientific">Soboliphyme baturini</name>
    <dbReference type="NCBI Taxonomy" id="241478"/>
    <lineage>
        <taxon>Eukaryota</taxon>
        <taxon>Metazoa</taxon>
        <taxon>Ecdysozoa</taxon>
        <taxon>Nematoda</taxon>
        <taxon>Enoplea</taxon>
        <taxon>Dorylaimia</taxon>
        <taxon>Dioctophymatida</taxon>
        <taxon>Dioctophymatoidea</taxon>
        <taxon>Soboliphymatidae</taxon>
        <taxon>Soboliphyme</taxon>
    </lineage>
</organism>
<dbReference type="InterPro" id="IPR020845">
    <property type="entry name" value="AMP-binding_CS"/>
</dbReference>
<dbReference type="AlphaFoldDB" id="A0A183J7C2"/>
<evidence type="ECO:0000313" key="8">
    <source>
        <dbReference type="WBParaSite" id="SBAD_0001216201-mRNA-1"/>
    </source>
</evidence>
<dbReference type="GO" id="GO:0016405">
    <property type="term" value="F:CoA-ligase activity"/>
    <property type="evidence" value="ECO:0007669"/>
    <property type="project" value="TreeGrafter"/>
</dbReference>
<keyword evidence="3" id="KW-0436">Ligase</keyword>
<protein>
    <submittedName>
        <fullName evidence="8">AMP-binding domain-containing protein</fullName>
    </submittedName>
</protein>
<accession>A0A183J7C2</accession>
<dbReference type="Proteomes" id="UP000270296">
    <property type="component" value="Unassembled WGS sequence"/>
</dbReference>
<reference evidence="6 7" key="2">
    <citation type="submission" date="2018-11" db="EMBL/GenBank/DDBJ databases">
        <authorList>
            <consortium name="Pathogen Informatics"/>
        </authorList>
    </citation>
    <scope>NUCLEOTIDE SEQUENCE [LARGE SCALE GENOMIC DNA]</scope>
</reference>
<sequence>MKVFADLQAAGQPFQNPQHSAPASKELQKCFSMTDVKFVMCSKELLNKVRASSTHSGSLVQKIFVMDQEEINNKFGDTIVALSDSDFKRNAAVPLPKIRFTTRLDPALLLFSSGTTGFPKAVMISHYNLSASMDSDKA</sequence>
<dbReference type="PANTHER" id="PTHR24096">
    <property type="entry name" value="LONG-CHAIN-FATTY-ACID--COA LIGASE"/>
    <property type="match status" value="1"/>
</dbReference>
<dbReference type="InterPro" id="IPR000873">
    <property type="entry name" value="AMP-dep_synth/lig_dom"/>
</dbReference>
<dbReference type="OrthoDB" id="10253869at2759"/>
<proteinExistence type="inferred from homology"/>
<evidence type="ECO:0000256" key="3">
    <source>
        <dbReference type="ARBA" id="ARBA00022598"/>
    </source>
</evidence>
<gene>
    <name evidence="6" type="ORF">SBAD_LOCUS11769</name>
</gene>
<keyword evidence="7" id="KW-1185">Reference proteome</keyword>
<dbReference type="PANTHER" id="PTHR24096:SF149">
    <property type="entry name" value="AMP-BINDING DOMAIN-CONTAINING PROTEIN-RELATED"/>
    <property type="match status" value="1"/>
</dbReference>
<evidence type="ECO:0000313" key="7">
    <source>
        <dbReference type="Proteomes" id="UP000270296"/>
    </source>
</evidence>
<evidence type="ECO:0000256" key="2">
    <source>
        <dbReference type="ARBA" id="ARBA00006432"/>
    </source>
</evidence>
<evidence type="ECO:0000256" key="4">
    <source>
        <dbReference type="ARBA" id="ARBA00023140"/>
    </source>
</evidence>
<dbReference type="GO" id="GO:0005777">
    <property type="term" value="C:peroxisome"/>
    <property type="evidence" value="ECO:0007669"/>
    <property type="project" value="UniProtKB-SubCell"/>
</dbReference>
<reference evidence="8" key="1">
    <citation type="submission" date="2016-06" db="UniProtKB">
        <authorList>
            <consortium name="WormBaseParasite"/>
        </authorList>
    </citation>
    <scope>IDENTIFICATION</scope>
</reference>
<dbReference type="EMBL" id="UZAM01016338">
    <property type="protein sequence ID" value="VDP42798.1"/>
    <property type="molecule type" value="Genomic_DNA"/>
</dbReference>
<comment type="subcellular location">
    <subcellularLocation>
        <location evidence="1">Peroxisome</location>
    </subcellularLocation>
</comment>
<comment type="similarity">
    <text evidence="2">Belongs to the ATP-dependent AMP-binding enzyme family.</text>
</comment>
<name>A0A183J7C2_9BILA</name>
<feature type="domain" description="AMP-dependent synthetase/ligase" evidence="5">
    <location>
        <begin position="23"/>
        <end position="134"/>
    </location>
</feature>
<dbReference type="Pfam" id="PF00501">
    <property type="entry name" value="AMP-binding"/>
    <property type="match status" value="1"/>
</dbReference>
<evidence type="ECO:0000313" key="6">
    <source>
        <dbReference type="EMBL" id="VDP42798.1"/>
    </source>
</evidence>
<evidence type="ECO:0000259" key="5">
    <source>
        <dbReference type="Pfam" id="PF00501"/>
    </source>
</evidence>
<dbReference type="WBParaSite" id="SBAD_0001216201-mRNA-1">
    <property type="protein sequence ID" value="SBAD_0001216201-mRNA-1"/>
    <property type="gene ID" value="SBAD_0001216201"/>
</dbReference>
<dbReference type="SUPFAM" id="SSF56801">
    <property type="entry name" value="Acetyl-CoA synthetase-like"/>
    <property type="match status" value="1"/>
</dbReference>